<dbReference type="CDD" id="cd14792">
    <property type="entry name" value="GH27"/>
    <property type="match status" value="1"/>
</dbReference>
<dbReference type="Gene3D" id="3.20.20.70">
    <property type="entry name" value="Aldolase class I"/>
    <property type="match status" value="1"/>
</dbReference>
<dbReference type="PRINTS" id="PR00740">
    <property type="entry name" value="GLHYDRLASE27"/>
</dbReference>
<dbReference type="EMBL" id="MLJW01000033">
    <property type="protein sequence ID" value="OIR08113.1"/>
    <property type="molecule type" value="Genomic_DNA"/>
</dbReference>
<evidence type="ECO:0000256" key="2">
    <source>
        <dbReference type="ARBA" id="ARBA00022729"/>
    </source>
</evidence>
<name>A0A1J5SI07_9ZZZZ</name>
<keyword evidence="3 6" id="KW-0378">Hydrolase</keyword>
<protein>
    <submittedName>
        <fullName evidence="6">Alpha-galactosidase A</fullName>
        <ecNumber evidence="6">3.2.1.22</ecNumber>
    </submittedName>
</protein>
<keyword evidence="2" id="KW-0732">Signal</keyword>
<accession>A0A1J5SI07</accession>
<dbReference type="AlphaFoldDB" id="A0A1J5SI07"/>
<dbReference type="InterPro" id="IPR017853">
    <property type="entry name" value="GH"/>
</dbReference>
<dbReference type="InterPro" id="IPR002241">
    <property type="entry name" value="Glyco_hydro_27"/>
</dbReference>
<comment type="caution">
    <text evidence="6">The sequence shown here is derived from an EMBL/GenBank/DDBJ whole genome shotgun (WGS) entry which is preliminary data.</text>
</comment>
<evidence type="ECO:0000259" key="5">
    <source>
        <dbReference type="Pfam" id="PF17801"/>
    </source>
</evidence>
<gene>
    <name evidence="6" type="primary">agaA_3</name>
    <name evidence="6" type="ORF">GALL_96120</name>
</gene>
<dbReference type="EC" id="3.2.1.22" evidence="6"/>
<feature type="domain" description="Alpha galactosidase C-terminal" evidence="5">
    <location>
        <begin position="549"/>
        <end position="599"/>
    </location>
</feature>
<dbReference type="GO" id="GO:0004557">
    <property type="term" value="F:alpha-galactosidase activity"/>
    <property type="evidence" value="ECO:0007669"/>
    <property type="project" value="UniProtKB-EC"/>
</dbReference>
<dbReference type="InterPro" id="IPR041233">
    <property type="entry name" value="Melibiase_C"/>
</dbReference>
<dbReference type="Gene3D" id="2.60.40.1180">
    <property type="entry name" value="Golgi alpha-mannosidase II"/>
    <property type="match status" value="1"/>
</dbReference>
<evidence type="ECO:0000313" key="6">
    <source>
        <dbReference type="EMBL" id="OIR08113.1"/>
    </source>
</evidence>
<proteinExistence type="inferred from homology"/>
<comment type="similarity">
    <text evidence="1">Belongs to the glycosyl hydrolase 27 family.</text>
</comment>
<evidence type="ECO:0000256" key="3">
    <source>
        <dbReference type="ARBA" id="ARBA00022801"/>
    </source>
</evidence>
<keyword evidence="4 6" id="KW-0326">Glycosidase</keyword>
<dbReference type="InterPro" id="IPR013780">
    <property type="entry name" value="Glyco_hydro_b"/>
</dbReference>
<dbReference type="PANTHER" id="PTHR11452:SF42">
    <property type="entry name" value="ALPHA-GALACTOSIDASE"/>
    <property type="match status" value="1"/>
</dbReference>
<dbReference type="GO" id="GO:0005975">
    <property type="term" value="P:carbohydrate metabolic process"/>
    <property type="evidence" value="ECO:0007669"/>
    <property type="project" value="InterPro"/>
</dbReference>
<evidence type="ECO:0000256" key="1">
    <source>
        <dbReference type="ARBA" id="ARBA00009743"/>
    </source>
</evidence>
<dbReference type="SUPFAM" id="SSF51445">
    <property type="entry name" value="(Trans)glycosidases"/>
    <property type="match status" value="1"/>
</dbReference>
<dbReference type="PANTHER" id="PTHR11452">
    <property type="entry name" value="ALPHA-GALACTOSIDASE/ALPHA-N-ACETYLGALACTOSAMINIDASE"/>
    <property type="match status" value="1"/>
</dbReference>
<organism evidence="6">
    <name type="scientific">mine drainage metagenome</name>
    <dbReference type="NCBI Taxonomy" id="410659"/>
    <lineage>
        <taxon>unclassified sequences</taxon>
        <taxon>metagenomes</taxon>
        <taxon>ecological metagenomes</taxon>
    </lineage>
</organism>
<dbReference type="Pfam" id="PF16499">
    <property type="entry name" value="Melibiase_2"/>
    <property type="match status" value="2"/>
</dbReference>
<dbReference type="Pfam" id="PF17801">
    <property type="entry name" value="Melibiase_C"/>
    <property type="match status" value="1"/>
</dbReference>
<reference evidence="6" key="1">
    <citation type="submission" date="2016-10" db="EMBL/GenBank/DDBJ databases">
        <title>Sequence of Gallionella enrichment culture.</title>
        <authorList>
            <person name="Poehlein A."/>
            <person name="Muehling M."/>
            <person name="Daniel R."/>
        </authorList>
    </citation>
    <scope>NUCLEOTIDE SEQUENCE</scope>
</reference>
<sequence length="602" mass="65878">MYPLMSRPLSMPKTLLGSLALGLLPVMLAAAPAPADFHAWASTPPMGWNSWDNFGTTVTEAQTKAQADVMASELKSHGWQYVVVDIQWYEAGTQGHSYKEGARLSMDGYGRLQPAVSRFPSSADGRGFAPLAAYVHSLGLKFGIHLMRGIPRQAVEENLPILGTPYHARDIADRVHTCPWNPDMYGVDMSKPGAQAYYDSVFSLIASWGVDFVKVDDLSRPYFQNIHEVEAIRKAIDRTGRPMVLSLSPGATDIRAAAHVRAHANMWRISDDFWDRWLALKGQFHRLALWNPWRETGAWPDADMLPLGRIMMDNRASRFTPDEQVTLMTLWSIARSPLIFGGDLTKLDPFTRSLITNDEVIAVDQHSADNRPLFDHDGLIAWTAKDPADGSTYLAVFNTRDRLPLTEANARQPSSVLTADPATAARIDVDLRGATTLVLVAIPTEERDGLSQVVWRAPRFVFADGSVRSVTERPWLAADAQWDSAQIRREAHGTLPSLVAQAAAEITYAIPAGAVRFEATAAIDGDKGAGGGPVRVLTVVGTSDNTDRGPGLTVAVPLASLGFEGKVKMHDLWTHKDLGEASGTLSSLVPFHGARLFKLTKE</sequence>
<dbReference type="InterPro" id="IPR013785">
    <property type="entry name" value="Aldolase_TIM"/>
</dbReference>
<evidence type="ECO:0000256" key="4">
    <source>
        <dbReference type="ARBA" id="ARBA00023295"/>
    </source>
</evidence>